<keyword evidence="7" id="KW-0547">Nucleotide-binding</keyword>
<accession>A0ABV8H7M4</accession>
<dbReference type="GO" id="GO:0004828">
    <property type="term" value="F:serine-tRNA ligase activity"/>
    <property type="evidence" value="ECO:0007669"/>
    <property type="project" value="UniProtKB-EC"/>
</dbReference>
<keyword evidence="17" id="KW-1185">Reference proteome</keyword>
<dbReference type="SUPFAM" id="SSF46589">
    <property type="entry name" value="tRNA-binding arm"/>
    <property type="match status" value="1"/>
</dbReference>
<dbReference type="PRINTS" id="PR00981">
    <property type="entry name" value="TRNASYNTHSER"/>
</dbReference>
<feature type="domain" description="Aminoacyl-transfer RNA synthetases class-II family profile" evidence="15">
    <location>
        <begin position="175"/>
        <end position="415"/>
    </location>
</feature>
<dbReference type="PIRSF" id="PIRSF001529">
    <property type="entry name" value="Ser-tRNA-synth_IIa"/>
    <property type="match status" value="1"/>
</dbReference>
<evidence type="ECO:0000313" key="16">
    <source>
        <dbReference type="EMBL" id="MFC4026354.1"/>
    </source>
</evidence>
<keyword evidence="8" id="KW-0067">ATP-binding</keyword>
<evidence type="ECO:0000256" key="3">
    <source>
        <dbReference type="ARBA" id="ARBA00010728"/>
    </source>
</evidence>
<comment type="catalytic activity">
    <reaction evidence="12">
        <text>tRNA(Sec) + L-serine + ATP = L-seryl-tRNA(Sec) + AMP + diphosphate + H(+)</text>
        <dbReference type="Rhea" id="RHEA:42580"/>
        <dbReference type="Rhea" id="RHEA-COMP:9742"/>
        <dbReference type="Rhea" id="RHEA-COMP:10128"/>
        <dbReference type="ChEBI" id="CHEBI:15378"/>
        <dbReference type="ChEBI" id="CHEBI:30616"/>
        <dbReference type="ChEBI" id="CHEBI:33019"/>
        <dbReference type="ChEBI" id="CHEBI:33384"/>
        <dbReference type="ChEBI" id="CHEBI:78442"/>
        <dbReference type="ChEBI" id="CHEBI:78533"/>
        <dbReference type="ChEBI" id="CHEBI:456215"/>
        <dbReference type="EC" id="6.1.1.11"/>
    </reaction>
</comment>
<sequence>MLQVNNIKEHKDAYIKALKKRNFDAESIFDEVLSLDETRRSTQTKLDDTLAESNKLSKQIGLMFKNGEHQKANLLKEKTGKLKEDSKKYSELLANSIAELEKLLYTVPNIPTESVPAGVSEDDNEEIFKEGDIPVLAEGSLPHWELAKKYDIIDFELGNKVTGAGFPIYKGKGARLQRALVSYFLDKAVDAGYSEYQLPLMVNEASGYGTGQLPDKEGQMYHITEDDLYMIPTAEVPITNMYRGNLLTDKDFPIACTGYTPCFRREAGSYGAHVRGLNRLHQFDKVELVRIEKPENSYDALDGMVNHIKDLLKDLKLPYRILRLCGGDLGFTSALTYDFEVFSTAQDRWLEISSVSNFETFQANRLKLRYKNKEGKKELVHTLNGSALALPRVLAGILENYQTENGIKIPEVLVPYTGFDMID</sequence>
<gene>
    <name evidence="16" type="primary">serS</name>
    <name evidence="16" type="ORF">ACFOS1_02975</name>
</gene>
<comment type="pathway">
    <text evidence="2">Aminoacyl-tRNA biosynthesis; selenocysteinyl-tRNA(Sec) biosynthesis; L-seryl-tRNA(Sec) from L-serine and tRNA(Sec): step 1/1.</text>
</comment>
<dbReference type="PANTHER" id="PTHR43697:SF1">
    <property type="entry name" value="SERINE--TRNA LIGASE"/>
    <property type="match status" value="1"/>
</dbReference>
<dbReference type="EMBL" id="JBHSAS010000006">
    <property type="protein sequence ID" value="MFC4026354.1"/>
    <property type="molecule type" value="Genomic_DNA"/>
</dbReference>
<reference evidence="17" key="1">
    <citation type="journal article" date="2019" name="Int. J. Syst. Evol. Microbiol.">
        <title>The Global Catalogue of Microorganisms (GCM) 10K type strain sequencing project: providing services to taxonomists for standard genome sequencing and annotation.</title>
        <authorList>
            <consortium name="The Broad Institute Genomics Platform"/>
            <consortium name="The Broad Institute Genome Sequencing Center for Infectious Disease"/>
            <person name="Wu L."/>
            <person name="Ma J."/>
        </authorList>
    </citation>
    <scope>NUCLEOTIDE SEQUENCE [LARGE SCALE GENOMIC DNA]</scope>
    <source>
        <strain evidence="17">CECT 9128</strain>
    </source>
</reference>
<evidence type="ECO:0000256" key="9">
    <source>
        <dbReference type="ARBA" id="ARBA00022917"/>
    </source>
</evidence>
<keyword evidence="10" id="KW-0030">Aminoacyl-tRNA synthetase</keyword>
<evidence type="ECO:0000313" key="17">
    <source>
        <dbReference type="Proteomes" id="UP001595793"/>
    </source>
</evidence>
<keyword evidence="9" id="KW-0648">Protein biosynthesis</keyword>
<dbReference type="PROSITE" id="PS50862">
    <property type="entry name" value="AA_TRNA_LIGASE_II"/>
    <property type="match status" value="1"/>
</dbReference>
<evidence type="ECO:0000256" key="1">
    <source>
        <dbReference type="ARBA" id="ARBA00004496"/>
    </source>
</evidence>
<dbReference type="InterPro" id="IPR015866">
    <property type="entry name" value="Ser-tRNA-synth_1_N"/>
</dbReference>
<comment type="subcellular location">
    <subcellularLocation>
        <location evidence="1">Cytoplasm</location>
    </subcellularLocation>
</comment>
<evidence type="ECO:0000256" key="10">
    <source>
        <dbReference type="ARBA" id="ARBA00023146"/>
    </source>
</evidence>
<dbReference type="InterPro" id="IPR045864">
    <property type="entry name" value="aa-tRNA-synth_II/BPL/LPL"/>
</dbReference>
<evidence type="ECO:0000256" key="2">
    <source>
        <dbReference type="ARBA" id="ARBA00005045"/>
    </source>
</evidence>
<dbReference type="NCBIfam" id="TIGR00414">
    <property type="entry name" value="serS"/>
    <property type="match status" value="1"/>
</dbReference>
<dbReference type="InterPro" id="IPR002317">
    <property type="entry name" value="Ser-tRNA-ligase_type_1"/>
</dbReference>
<evidence type="ECO:0000256" key="12">
    <source>
        <dbReference type="ARBA" id="ARBA00047929"/>
    </source>
</evidence>
<comment type="caution">
    <text evidence="16">The sequence shown here is derived from an EMBL/GenBank/DDBJ whole genome shotgun (WGS) entry which is preliminary data.</text>
</comment>
<comment type="similarity">
    <text evidence="3">Belongs to the class-II aminoacyl-tRNA synthetase family. Type-1 seryl-tRNA synthetase subfamily.</text>
</comment>
<evidence type="ECO:0000259" key="15">
    <source>
        <dbReference type="PROSITE" id="PS50862"/>
    </source>
</evidence>
<dbReference type="Gene3D" id="3.30.930.10">
    <property type="entry name" value="Bira Bifunctional Protein, Domain 2"/>
    <property type="match status" value="1"/>
</dbReference>
<evidence type="ECO:0000256" key="13">
    <source>
        <dbReference type="ARBA" id="ARBA00048823"/>
    </source>
</evidence>
<evidence type="ECO:0000256" key="5">
    <source>
        <dbReference type="ARBA" id="ARBA00022490"/>
    </source>
</evidence>
<evidence type="ECO:0000256" key="11">
    <source>
        <dbReference type="ARBA" id="ARBA00039158"/>
    </source>
</evidence>
<dbReference type="InterPro" id="IPR006195">
    <property type="entry name" value="aa-tRNA-synth_II"/>
</dbReference>
<dbReference type="Gene3D" id="1.10.287.40">
    <property type="entry name" value="Serine-tRNA synthetase, tRNA binding domain"/>
    <property type="match status" value="1"/>
</dbReference>
<dbReference type="SUPFAM" id="SSF55681">
    <property type="entry name" value="Class II aaRS and biotin synthetases"/>
    <property type="match status" value="1"/>
</dbReference>
<evidence type="ECO:0000256" key="14">
    <source>
        <dbReference type="NCBIfam" id="TIGR00414"/>
    </source>
</evidence>
<comment type="catalytic activity">
    <reaction evidence="13">
        <text>tRNA(Ser) + L-serine + ATP = L-seryl-tRNA(Ser) + AMP + diphosphate + H(+)</text>
        <dbReference type="Rhea" id="RHEA:12292"/>
        <dbReference type="Rhea" id="RHEA-COMP:9669"/>
        <dbReference type="Rhea" id="RHEA-COMP:9703"/>
        <dbReference type="ChEBI" id="CHEBI:15378"/>
        <dbReference type="ChEBI" id="CHEBI:30616"/>
        <dbReference type="ChEBI" id="CHEBI:33019"/>
        <dbReference type="ChEBI" id="CHEBI:33384"/>
        <dbReference type="ChEBI" id="CHEBI:78442"/>
        <dbReference type="ChEBI" id="CHEBI:78533"/>
        <dbReference type="ChEBI" id="CHEBI:456215"/>
        <dbReference type="EC" id="6.1.1.11"/>
    </reaction>
</comment>
<evidence type="ECO:0000256" key="7">
    <source>
        <dbReference type="ARBA" id="ARBA00022741"/>
    </source>
</evidence>
<name>A0ABV8H7M4_9FLAO</name>
<dbReference type="RefSeq" id="WP_290236289.1">
    <property type="nucleotide sequence ID" value="NZ_JAUFPZ010000002.1"/>
</dbReference>
<keyword evidence="6 16" id="KW-0436">Ligase</keyword>
<dbReference type="PANTHER" id="PTHR43697">
    <property type="entry name" value="SERYL-TRNA SYNTHETASE"/>
    <property type="match status" value="1"/>
</dbReference>
<organism evidence="16 17">
    <name type="scientific">Zunongwangia endophytica</name>
    <dbReference type="NCBI Taxonomy" id="1808945"/>
    <lineage>
        <taxon>Bacteria</taxon>
        <taxon>Pseudomonadati</taxon>
        <taxon>Bacteroidota</taxon>
        <taxon>Flavobacteriia</taxon>
        <taxon>Flavobacteriales</taxon>
        <taxon>Flavobacteriaceae</taxon>
        <taxon>Zunongwangia</taxon>
    </lineage>
</organism>
<dbReference type="InterPro" id="IPR002314">
    <property type="entry name" value="aa-tRNA-synt_IIb"/>
</dbReference>
<dbReference type="EC" id="6.1.1.11" evidence="4 14"/>
<protein>
    <recommendedName>
        <fullName evidence="11 14">Serine--tRNA ligase</fullName>
        <ecNumber evidence="4 14">6.1.1.11</ecNumber>
    </recommendedName>
</protein>
<evidence type="ECO:0000256" key="4">
    <source>
        <dbReference type="ARBA" id="ARBA00012840"/>
    </source>
</evidence>
<keyword evidence="5" id="KW-0963">Cytoplasm</keyword>
<dbReference type="InterPro" id="IPR042103">
    <property type="entry name" value="SerRS_1_N_sf"/>
</dbReference>
<dbReference type="Pfam" id="PF02403">
    <property type="entry name" value="Seryl_tRNA_N"/>
    <property type="match status" value="1"/>
</dbReference>
<dbReference type="Pfam" id="PF00587">
    <property type="entry name" value="tRNA-synt_2b"/>
    <property type="match status" value="1"/>
</dbReference>
<evidence type="ECO:0000256" key="8">
    <source>
        <dbReference type="ARBA" id="ARBA00022840"/>
    </source>
</evidence>
<dbReference type="InterPro" id="IPR010978">
    <property type="entry name" value="tRNA-bd_arm"/>
</dbReference>
<proteinExistence type="inferred from homology"/>
<dbReference type="Proteomes" id="UP001595793">
    <property type="component" value="Unassembled WGS sequence"/>
</dbReference>
<evidence type="ECO:0000256" key="6">
    <source>
        <dbReference type="ARBA" id="ARBA00022598"/>
    </source>
</evidence>